<proteinExistence type="predicted"/>
<sequence>MIPQDFEDWKDCIERRCRIRLTAAFARERLEVYNNLSHSETRQFIKLYGEEHHRRVVSWFTRIATERVL</sequence>
<evidence type="ECO:0000313" key="1">
    <source>
        <dbReference type="EMBL" id="SFC25132.1"/>
    </source>
</evidence>
<reference evidence="1 2" key="1">
    <citation type="submission" date="2016-10" db="EMBL/GenBank/DDBJ databases">
        <authorList>
            <person name="de Groot N.N."/>
        </authorList>
    </citation>
    <scope>NUCLEOTIDE SEQUENCE [LARGE SCALE GENOMIC DNA]</scope>
    <source>
        <strain evidence="1 2">DSM 22900</strain>
    </source>
</reference>
<name>A0A1I1HNK2_9SPHI</name>
<dbReference type="RefSeq" id="WP_090973277.1">
    <property type="nucleotide sequence ID" value="NZ_FOLL01000007.1"/>
</dbReference>
<keyword evidence="2" id="KW-1185">Reference proteome</keyword>
<evidence type="ECO:0000313" key="2">
    <source>
        <dbReference type="Proteomes" id="UP000199577"/>
    </source>
</evidence>
<dbReference type="STRING" id="623281.SAMN05421747_10710"/>
<dbReference type="OrthoDB" id="285538at2"/>
<dbReference type="Proteomes" id="UP000199577">
    <property type="component" value="Unassembled WGS sequence"/>
</dbReference>
<protein>
    <submittedName>
        <fullName evidence="1">Uncharacterized protein</fullName>
    </submittedName>
</protein>
<dbReference type="EMBL" id="FOLL01000007">
    <property type="protein sequence ID" value="SFC25132.1"/>
    <property type="molecule type" value="Genomic_DNA"/>
</dbReference>
<accession>A0A1I1HNK2</accession>
<dbReference type="AlphaFoldDB" id="A0A1I1HNK2"/>
<organism evidence="1 2">
    <name type="scientific">Parapedobacter composti</name>
    <dbReference type="NCBI Taxonomy" id="623281"/>
    <lineage>
        <taxon>Bacteria</taxon>
        <taxon>Pseudomonadati</taxon>
        <taxon>Bacteroidota</taxon>
        <taxon>Sphingobacteriia</taxon>
        <taxon>Sphingobacteriales</taxon>
        <taxon>Sphingobacteriaceae</taxon>
        <taxon>Parapedobacter</taxon>
    </lineage>
</organism>
<gene>
    <name evidence="1" type="ORF">SAMN05421747_10710</name>
</gene>